<dbReference type="Proteomes" id="UP001589619">
    <property type="component" value="Unassembled WGS sequence"/>
</dbReference>
<dbReference type="PROSITE" id="PS51371">
    <property type="entry name" value="CBS"/>
    <property type="match status" value="1"/>
</dbReference>
<dbReference type="EMBL" id="JBHMAG010000016">
    <property type="protein sequence ID" value="MFB9754916.1"/>
    <property type="molecule type" value="Genomic_DNA"/>
</dbReference>
<protein>
    <submittedName>
        <fullName evidence="3">CBS domain-containing protein</fullName>
    </submittedName>
</protein>
<evidence type="ECO:0000313" key="4">
    <source>
        <dbReference type="Proteomes" id="UP001589619"/>
    </source>
</evidence>
<feature type="domain" description="CBS" evidence="2">
    <location>
        <begin position="1"/>
        <end position="54"/>
    </location>
</feature>
<keyword evidence="4" id="KW-1185">Reference proteome</keyword>
<dbReference type="InterPro" id="IPR000644">
    <property type="entry name" value="CBS_dom"/>
</dbReference>
<evidence type="ECO:0000313" key="3">
    <source>
        <dbReference type="EMBL" id="MFB9754916.1"/>
    </source>
</evidence>
<dbReference type="Gene3D" id="3.10.580.10">
    <property type="entry name" value="CBS-domain"/>
    <property type="match status" value="1"/>
</dbReference>
<dbReference type="InterPro" id="IPR046342">
    <property type="entry name" value="CBS_dom_sf"/>
</dbReference>
<gene>
    <name evidence="3" type="ORF">ACFFNY_25360</name>
</gene>
<sequence>MNTKVISVSTATDRMEVLEIIKKYSLLAVPVLTPDDKLVGIVTFDDVLAAGFDS</sequence>
<organism evidence="3 4">
    <name type="scientific">Paenibacillus hodogayensis</name>
    <dbReference type="NCBI Taxonomy" id="279208"/>
    <lineage>
        <taxon>Bacteria</taxon>
        <taxon>Bacillati</taxon>
        <taxon>Bacillota</taxon>
        <taxon>Bacilli</taxon>
        <taxon>Bacillales</taxon>
        <taxon>Paenibacillaceae</taxon>
        <taxon>Paenibacillus</taxon>
    </lineage>
</organism>
<comment type="caution">
    <text evidence="3">The sequence shown here is derived from an EMBL/GenBank/DDBJ whole genome shotgun (WGS) entry which is preliminary data.</text>
</comment>
<accession>A0ABV5W3C2</accession>
<keyword evidence="1" id="KW-0129">CBS domain</keyword>
<reference evidence="3 4" key="1">
    <citation type="submission" date="2024-09" db="EMBL/GenBank/DDBJ databases">
        <authorList>
            <person name="Sun Q."/>
            <person name="Mori K."/>
        </authorList>
    </citation>
    <scope>NUCLEOTIDE SEQUENCE [LARGE SCALE GENOMIC DNA]</scope>
    <source>
        <strain evidence="3 4">JCM 12520</strain>
    </source>
</reference>
<dbReference type="SUPFAM" id="SSF54631">
    <property type="entry name" value="CBS-domain pair"/>
    <property type="match status" value="1"/>
</dbReference>
<dbReference type="Pfam" id="PF00571">
    <property type="entry name" value="CBS"/>
    <property type="match status" value="1"/>
</dbReference>
<dbReference type="RefSeq" id="WP_379119651.1">
    <property type="nucleotide sequence ID" value="NZ_BAAAYO010000008.1"/>
</dbReference>
<evidence type="ECO:0000256" key="1">
    <source>
        <dbReference type="PROSITE-ProRule" id="PRU00703"/>
    </source>
</evidence>
<proteinExistence type="predicted"/>
<name>A0ABV5W3C2_9BACL</name>
<evidence type="ECO:0000259" key="2">
    <source>
        <dbReference type="PROSITE" id="PS51371"/>
    </source>
</evidence>